<feature type="signal peptide" evidence="2">
    <location>
        <begin position="1"/>
        <end position="19"/>
    </location>
</feature>
<feature type="chain" id="PRO_5045058139" evidence="2">
    <location>
        <begin position="20"/>
        <end position="309"/>
    </location>
</feature>
<evidence type="ECO:0000256" key="1">
    <source>
        <dbReference type="SAM" id="MobiDB-lite"/>
    </source>
</evidence>
<dbReference type="InterPro" id="IPR019847">
    <property type="entry name" value="Gliding_motility_assoc_GldN"/>
</dbReference>
<feature type="region of interest" description="Disordered" evidence="1">
    <location>
        <begin position="22"/>
        <end position="42"/>
    </location>
</feature>
<keyword evidence="4" id="KW-1185">Reference proteome</keyword>
<accession>A0ABU7I954</accession>
<feature type="compositionally biased region" description="Low complexity" evidence="1">
    <location>
        <begin position="22"/>
        <end position="34"/>
    </location>
</feature>
<protein>
    <submittedName>
        <fullName evidence="3">Gliding motility protein GldN</fullName>
    </submittedName>
</protein>
<evidence type="ECO:0000313" key="4">
    <source>
        <dbReference type="Proteomes" id="UP001336835"/>
    </source>
</evidence>
<reference evidence="3 4" key="1">
    <citation type="submission" date="2024-01" db="EMBL/GenBank/DDBJ databases">
        <title>Pedobacter sp. nov., isolated from fresh soil.</title>
        <authorList>
            <person name="Le N.T.T."/>
        </authorList>
    </citation>
    <scope>NUCLEOTIDE SEQUENCE [LARGE SCALE GENOMIC DNA]</scope>
    <source>
        <strain evidence="3 4">KR3-3</strain>
    </source>
</reference>
<dbReference type="EMBL" id="JAZDQT010000002">
    <property type="protein sequence ID" value="MEE1946007.1"/>
    <property type="molecule type" value="Genomic_DNA"/>
</dbReference>
<dbReference type="Proteomes" id="UP001336835">
    <property type="component" value="Unassembled WGS sequence"/>
</dbReference>
<dbReference type="RefSeq" id="WP_330108324.1">
    <property type="nucleotide sequence ID" value="NZ_JAZDQT010000002.1"/>
</dbReference>
<dbReference type="Pfam" id="PF19841">
    <property type="entry name" value="GldN"/>
    <property type="match status" value="1"/>
</dbReference>
<organism evidence="3 4">
    <name type="scientific">Pedobacter albus</name>
    <dbReference type="NCBI Taxonomy" id="3113905"/>
    <lineage>
        <taxon>Bacteria</taxon>
        <taxon>Pseudomonadati</taxon>
        <taxon>Bacteroidota</taxon>
        <taxon>Sphingobacteriia</taxon>
        <taxon>Sphingobacteriales</taxon>
        <taxon>Sphingobacteriaceae</taxon>
        <taxon>Pedobacter</taxon>
    </lineage>
</organism>
<proteinExistence type="predicted"/>
<name>A0ABU7I954_9SPHI</name>
<gene>
    <name evidence="3" type="primary">gldN</name>
    <name evidence="3" type="ORF">VRU48_12875</name>
</gene>
<evidence type="ECO:0000313" key="3">
    <source>
        <dbReference type="EMBL" id="MEE1946007.1"/>
    </source>
</evidence>
<comment type="caution">
    <text evidence="3">The sequence shown here is derived from an EMBL/GenBank/DDBJ whole genome shotgun (WGS) entry which is preliminary data.</text>
</comment>
<evidence type="ECO:0000256" key="2">
    <source>
        <dbReference type="SAM" id="SignalP"/>
    </source>
</evidence>
<dbReference type="NCBIfam" id="TIGR03523">
    <property type="entry name" value="GldN"/>
    <property type="match status" value="1"/>
</dbReference>
<sequence>MKKVFFLSLLLLTTAFAFAQTTATPPPTTTTDKPATPKKKLPKKDGYVYREESVADTVVPYSVVNKEDVAFTKRVWREIDLRDHGNQILASPKINLIGVIYEALKNGELDMYANDDEDFQKDPINNKKANNAAGTYSAADTAFLGVNPGTNEINRANNEFFAASYPIVRLKEDWILDIKRGIFEPRIIGLALVRIDVKTQVDNNGNPVVDPTTNTARADTLKSATGWFYFDDLREILVKKKIANNFNDNSGINFDDVFTRRLFFSNIVKQSNAADNRIEDYISNSKDRLLESERIKKAMADFEQGLWEY</sequence>
<keyword evidence="2" id="KW-0732">Signal</keyword>